<organism evidence="1 2">
    <name type="scientific">Discina gigas</name>
    <dbReference type="NCBI Taxonomy" id="1032678"/>
    <lineage>
        <taxon>Eukaryota</taxon>
        <taxon>Fungi</taxon>
        <taxon>Dikarya</taxon>
        <taxon>Ascomycota</taxon>
        <taxon>Pezizomycotina</taxon>
        <taxon>Pezizomycetes</taxon>
        <taxon>Pezizales</taxon>
        <taxon>Discinaceae</taxon>
        <taxon>Discina</taxon>
    </lineage>
</organism>
<sequence>MSSLGEIWSIDGSSYTTPGPYLAHLSSTAPAPADFDVWFVSNICMSRYSAYYLSRVLEAVPSSELRLRNEGLGAMYDVIRGIDTTFKGIALQRGIQLPNYPEVSADWKKELEIDYSALHAVMSAHAIPTVIRYMDYSIELIQSKGKYHWTSLVTPLSVSADMFLNSMTTGEGPAKGDTMARKALTDNDMTGPARVVREELMRIRSNKAETGWNEAEARQLTAGHFKYMGDFFAHGS</sequence>
<protein>
    <submittedName>
        <fullName evidence="1">Uncharacterized protein</fullName>
    </submittedName>
</protein>
<reference evidence="1 2" key="1">
    <citation type="submission" date="2024-02" db="EMBL/GenBank/DDBJ databases">
        <title>Discinaceae phylogenomics.</title>
        <authorList>
            <person name="Dirks A.C."/>
            <person name="James T.Y."/>
        </authorList>
    </citation>
    <scope>NUCLEOTIDE SEQUENCE [LARGE SCALE GENOMIC DNA]</scope>
    <source>
        <strain evidence="1 2">ACD0624</strain>
    </source>
</reference>
<dbReference type="Proteomes" id="UP001447188">
    <property type="component" value="Unassembled WGS sequence"/>
</dbReference>
<evidence type="ECO:0000313" key="1">
    <source>
        <dbReference type="EMBL" id="KAL0636510.1"/>
    </source>
</evidence>
<evidence type="ECO:0000313" key="2">
    <source>
        <dbReference type="Proteomes" id="UP001447188"/>
    </source>
</evidence>
<keyword evidence="2" id="KW-1185">Reference proteome</keyword>
<dbReference type="EMBL" id="JBBBZM010000048">
    <property type="protein sequence ID" value="KAL0636510.1"/>
    <property type="molecule type" value="Genomic_DNA"/>
</dbReference>
<name>A0ABR3GKQ2_9PEZI</name>
<gene>
    <name evidence="1" type="ORF">Q9L58_004462</name>
</gene>
<accession>A0ABR3GKQ2</accession>
<comment type="caution">
    <text evidence="1">The sequence shown here is derived from an EMBL/GenBank/DDBJ whole genome shotgun (WGS) entry which is preliminary data.</text>
</comment>
<proteinExistence type="predicted"/>